<proteinExistence type="predicted"/>
<dbReference type="EMBL" id="CP092623">
    <property type="protein sequence ID" value="UMM26489.1"/>
    <property type="molecule type" value="Genomic_DNA"/>
</dbReference>
<evidence type="ECO:0000313" key="3">
    <source>
        <dbReference type="Proteomes" id="UP000829354"/>
    </source>
</evidence>
<name>A0AAE9EPI5_CAEBR</name>
<accession>A0AAE9EPI5</accession>
<organism evidence="2 3">
    <name type="scientific">Caenorhabditis briggsae</name>
    <dbReference type="NCBI Taxonomy" id="6238"/>
    <lineage>
        <taxon>Eukaryota</taxon>
        <taxon>Metazoa</taxon>
        <taxon>Ecdysozoa</taxon>
        <taxon>Nematoda</taxon>
        <taxon>Chromadorea</taxon>
        <taxon>Rhabditida</taxon>
        <taxon>Rhabditina</taxon>
        <taxon>Rhabditomorpha</taxon>
        <taxon>Rhabditoidea</taxon>
        <taxon>Rhabditidae</taxon>
        <taxon>Peloderinae</taxon>
        <taxon>Caenorhabditis</taxon>
    </lineage>
</organism>
<reference evidence="2 3" key="1">
    <citation type="submission" date="2022-04" db="EMBL/GenBank/DDBJ databases">
        <title>Chromosome-level reference genomes for two strains of Caenorhabditis briggsae: an improved platform for comparative genomics.</title>
        <authorList>
            <person name="Stevens L."/>
            <person name="Andersen E."/>
        </authorList>
    </citation>
    <scope>NUCLEOTIDE SEQUENCE [LARGE SCALE GENOMIC DNA]</scope>
    <source>
        <strain evidence="2">VX34</strain>
        <tissue evidence="2">Whole-organism</tissue>
    </source>
</reference>
<evidence type="ECO:0000313" key="2">
    <source>
        <dbReference type="EMBL" id="UMM26489.1"/>
    </source>
</evidence>
<evidence type="ECO:0000256" key="1">
    <source>
        <dbReference type="SAM" id="MobiDB-lite"/>
    </source>
</evidence>
<sequence length="137" mass="15846">MQSTTTLQSNIYTDKWTSTPWAVFYDGPLSPVSSTSSSENSESPESSSHPELLTLQYPERKTTVPRTRRMENGVIYTYRGNRLIAKSVARKPKPYYERKNKTGGKREINKLTPFTDQLKKLLNPKIFFHLFFPIQLL</sequence>
<gene>
    <name evidence="2" type="ORF">L5515_010167</name>
</gene>
<protein>
    <submittedName>
        <fullName evidence="2">Uncharacterized protein</fullName>
    </submittedName>
</protein>
<feature type="compositionally biased region" description="Low complexity" evidence="1">
    <location>
        <begin position="31"/>
        <end position="55"/>
    </location>
</feature>
<keyword evidence="3" id="KW-1185">Reference proteome</keyword>
<dbReference type="AlphaFoldDB" id="A0AAE9EPI5"/>
<dbReference type="Proteomes" id="UP000829354">
    <property type="component" value="Chromosome IV"/>
</dbReference>
<feature type="region of interest" description="Disordered" evidence="1">
    <location>
        <begin position="31"/>
        <end position="68"/>
    </location>
</feature>